<dbReference type="EMBL" id="JAWZYT010000919">
    <property type="protein sequence ID" value="KAK4317448.1"/>
    <property type="molecule type" value="Genomic_DNA"/>
</dbReference>
<dbReference type="Proteomes" id="UP001292094">
    <property type="component" value="Unassembled WGS sequence"/>
</dbReference>
<dbReference type="AlphaFoldDB" id="A0AAE1UB45"/>
<evidence type="ECO:0000313" key="3">
    <source>
        <dbReference type="Proteomes" id="UP001292094"/>
    </source>
</evidence>
<evidence type="ECO:0000256" key="1">
    <source>
        <dbReference type="SAM" id="MobiDB-lite"/>
    </source>
</evidence>
<proteinExistence type="predicted"/>
<gene>
    <name evidence="2" type="ORF">Pmani_011454</name>
</gene>
<reference evidence="2" key="1">
    <citation type="submission" date="2023-11" db="EMBL/GenBank/DDBJ databases">
        <title>Genome assemblies of two species of porcelain crab, Petrolisthes cinctipes and Petrolisthes manimaculis (Anomura: Porcellanidae).</title>
        <authorList>
            <person name="Angst P."/>
        </authorList>
    </citation>
    <scope>NUCLEOTIDE SEQUENCE</scope>
    <source>
        <strain evidence="2">PB745_02</strain>
        <tissue evidence="2">Gill</tissue>
    </source>
</reference>
<comment type="caution">
    <text evidence="2">The sequence shown here is derived from an EMBL/GenBank/DDBJ whole genome shotgun (WGS) entry which is preliminary data.</text>
</comment>
<keyword evidence="3" id="KW-1185">Reference proteome</keyword>
<accession>A0AAE1UB45</accession>
<name>A0AAE1UB45_9EUCA</name>
<organism evidence="2 3">
    <name type="scientific">Petrolisthes manimaculis</name>
    <dbReference type="NCBI Taxonomy" id="1843537"/>
    <lineage>
        <taxon>Eukaryota</taxon>
        <taxon>Metazoa</taxon>
        <taxon>Ecdysozoa</taxon>
        <taxon>Arthropoda</taxon>
        <taxon>Crustacea</taxon>
        <taxon>Multicrustacea</taxon>
        <taxon>Malacostraca</taxon>
        <taxon>Eumalacostraca</taxon>
        <taxon>Eucarida</taxon>
        <taxon>Decapoda</taxon>
        <taxon>Pleocyemata</taxon>
        <taxon>Anomura</taxon>
        <taxon>Galatheoidea</taxon>
        <taxon>Porcellanidae</taxon>
        <taxon>Petrolisthes</taxon>
    </lineage>
</organism>
<sequence>MGWVSRLWWLGWCGERRVSSQSSSASRGANSRDTAARRPRDRVRMLQGAFVNGGSPKGAVRSDERLLM</sequence>
<feature type="compositionally biased region" description="Low complexity" evidence="1">
    <location>
        <begin position="19"/>
        <end position="32"/>
    </location>
</feature>
<feature type="region of interest" description="Disordered" evidence="1">
    <location>
        <begin position="16"/>
        <end position="39"/>
    </location>
</feature>
<protein>
    <submittedName>
        <fullName evidence="2">Uncharacterized protein</fullName>
    </submittedName>
</protein>
<evidence type="ECO:0000313" key="2">
    <source>
        <dbReference type="EMBL" id="KAK4317448.1"/>
    </source>
</evidence>